<accession>A0A0L0P3V0</accession>
<organism evidence="1 2">
    <name type="scientific">Candidozyma auris</name>
    <name type="common">Yeast</name>
    <name type="synonym">Candida auris</name>
    <dbReference type="NCBI Taxonomy" id="498019"/>
    <lineage>
        <taxon>Eukaryota</taxon>
        <taxon>Fungi</taxon>
        <taxon>Dikarya</taxon>
        <taxon>Ascomycota</taxon>
        <taxon>Saccharomycotina</taxon>
        <taxon>Pichiomycetes</taxon>
        <taxon>Metschnikowiaceae</taxon>
        <taxon>Candidozyma</taxon>
    </lineage>
</organism>
<proteinExistence type="predicted"/>
<dbReference type="EMBL" id="LGST01000016">
    <property type="protein sequence ID" value="KNE00989.1"/>
    <property type="molecule type" value="Genomic_DNA"/>
</dbReference>
<dbReference type="AlphaFoldDB" id="A0A0L0P3V0"/>
<dbReference type="Proteomes" id="UP000037122">
    <property type="component" value="Unassembled WGS sequence"/>
</dbReference>
<reference evidence="2" key="1">
    <citation type="journal article" date="2015" name="BMC Genomics">
        <title>Draft genome of a commonly misdiagnosed multidrug resistant pathogen Candida auris.</title>
        <authorList>
            <person name="Chatterjee S."/>
            <person name="Alampalli S.V."/>
            <person name="Nageshan R.K."/>
            <person name="Chettiar S.T."/>
            <person name="Joshi S."/>
            <person name="Tatu U.S."/>
        </authorList>
    </citation>
    <scope>NUCLEOTIDE SEQUENCE [LARGE SCALE GENOMIC DNA]</scope>
    <source>
        <strain evidence="2">6684</strain>
    </source>
</reference>
<sequence>MTVSGRRVGWIVRVEVMVRRPAKFKRGWLMGGGVGSLKITRDKLQIFDKRHRQALYIFNGLVTEMCAWSRGVTEKKKSAL</sequence>
<dbReference type="VEuPathDB" id="FungiDB:QG37_01861"/>
<gene>
    <name evidence="1" type="ORF">QG37_01861</name>
</gene>
<protein>
    <submittedName>
        <fullName evidence="1">Uncharacterized protein</fullName>
    </submittedName>
</protein>
<evidence type="ECO:0000313" key="1">
    <source>
        <dbReference type="EMBL" id="KNE00989.1"/>
    </source>
</evidence>
<evidence type="ECO:0000313" key="2">
    <source>
        <dbReference type="Proteomes" id="UP000037122"/>
    </source>
</evidence>
<name>A0A0L0P3V0_CANAR</name>
<comment type="caution">
    <text evidence="1">The sequence shown here is derived from an EMBL/GenBank/DDBJ whole genome shotgun (WGS) entry which is preliminary data.</text>
</comment>